<protein>
    <recommendedName>
        <fullName evidence="5">LDLR chaperone MESD</fullName>
    </recommendedName>
</protein>
<feature type="chain" id="PRO_5001639367" description="LDLR chaperone MESD" evidence="2">
    <location>
        <begin position="18"/>
        <end position="208"/>
    </location>
</feature>
<evidence type="ECO:0000313" key="3">
    <source>
        <dbReference type="EMBL" id="KDP28609.1"/>
    </source>
</evidence>
<evidence type="ECO:0008006" key="5">
    <source>
        <dbReference type="Google" id="ProtNLM"/>
    </source>
</evidence>
<keyword evidence="2" id="KW-0732">Signal</keyword>
<evidence type="ECO:0000313" key="4">
    <source>
        <dbReference type="Proteomes" id="UP000027138"/>
    </source>
</evidence>
<dbReference type="STRING" id="180498.A0A067K9W7"/>
<reference evidence="3 4" key="1">
    <citation type="journal article" date="2014" name="PLoS ONE">
        <title>Global Analysis of Gene Expression Profiles in Physic Nut (Jatropha curcas L.) Seedlings Exposed to Salt Stress.</title>
        <authorList>
            <person name="Zhang L."/>
            <person name="Zhang C."/>
            <person name="Wu P."/>
            <person name="Chen Y."/>
            <person name="Li M."/>
            <person name="Jiang H."/>
            <person name="Wu G."/>
        </authorList>
    </citation>
    <scope>NUCLEOTIDE SEQUENCE [LARGE SCALE GENOMIC DNA]</scope>
    <source>
        <strain evidence="4">cv. GZQX0401</strain>
        <tissue evidence="3">Young leaves</tissue>
    </source>
</reference>
<accession>A0A067K9W7</accession>
<dbReference type="Proteomes" id="UP000027138">
    <property type="component" value="Unassembled WGS sequence"/>
</dbReference>
<dbReference type="EMBL" id="KK914782">
    <property type="protein sequence ID" value="KDP28609.1"/>
    <property type="molecule type" value="Genomic_DNA"/>
</dbReference>
<feature type="region of interest" description="Disordered" evidence="1">
    <location>
        <begin position="50"/>
        <end position="70"/>
    </location>
</feature>
<proteinExistence type="predicted"/>
<dbReference type="AlphaFoldDB" id="A0A067K9W7"/>
<evidence type="ECO:0000256" key="1">
    <source>
        <dbReference type="SAM" id="MobiDB-lite"/>
    </source>
</evidence>
<dbReference type="OrthoDB" id="75833at2759"/>
<gene>
    <name evidence="3" type="ORF">JCGZ_14380</name>
</gene>
<sequence>MTNLHIITLLLLPLIFSQNGQLFRFAEGGKRKIHITDDLDGVIDDEEDEAWKQWGQPSTRSSDESDLPPSELDKMDVWQIQEFMKKQQYGQVFGFVKLRLGVRRTQDTVAEIAMKWTKVLRTGAIGVKFTGVDSSTIMFNLEKARHTKELKEFIFNEPESYEIKIGDKVYRRPGDPPLEEVIEQLRSEKVKGNVTTPSKDNEHVQQEL</sequence>
<organism evidence="3 4">
    <name type="scientific">Jatropha curcas</name>
    <name type="common">Barbados nut</name>
    <dbReference type="NCBI Taxonomy" id="180498"/>
    <lineage>
        <taxon>Eukaryota</taxon>
        <taxon>Viridiplantae</taxon>
        <taxon>Streptophyta</taxon>
        <taxon>Embryophyta</taxon>
        <taxon>Tracheophyta</taxon>
        <taxon>Spermatophyta</taxon>
        <taxon>Magnoliopsida</taxon>
        <taxon>eudicotyledons</taxon>
        <taxon>Gunneridae</taxon>
        <taxon>Pentapetalae</taxon>
        <taxon>rosids</taxon>
        <taxon>fabids</taxon>
        <taxon>Malpighiales</taxon>
        <taxon>Euphorbiaceae</taxon>
        <taxon>Crotonoideae</taxon>
        <taxon>Jatropheae</taxon>
        <taxon>Jatropha</taxon>
    </lineage>
</organism>
<feature type="compositionally biased region" description="Basic and acidic residues" evidence="1">
    <location>
        <begin position="199"/>
        <end position="208"/>
    </location>
</feature>
<dbReference type="KEGG" id="jcu:105642965"/>
<evidence type="ECO:0000256" key="2">
    <source>
        <dbReference type="SAM" id="SignalP"/>
    </source>
</evidence>
<dbReference type="PANTHER" id="PTHR36357">
    <property type="entry name" value="OS03G0148300 PROTEIN"/>
    <property type="match status" value="1"/>
</dbReference>
<dbReference type="PANTHER" id="PTHR36357:SF1">
    <property type="entry name" value="OS03G0148300 PROTEIN"/>
    <property type="match status" value="1"/>
</dbReference>
<feature type="region of interest" description="Disordered" evidence="1">
    <location>
        <begin position="189"/>
        <end position="208"/>
    </location>
</feature>
<dbReference type="Gene3D" id="3.30.70.260">
    <property type="match status" value="1"/>
</dbReference>
<keyword evidence="4" id="KW-1185">Reference proteome</keyword>
<feature type="signal peptide" evidence="2">
    <location>
        <begin position="1"/>
        <end position="17"/>
    </location>
</feature>
<name>A0A067K9W7_JATCU</name>